<dbReference type="Proteomes" id="UP000182658">
    <property type="component" value="Unassembled WGS sequence"/>
</dbReference>
<dbReference type="EMBL" id="KV875107">
    <property type="protein sequence ID" value="OIW23372.1"/>
    <property type="molecule type" value="Genomic_DNA"/>
</dbReference>
<gene>
    <name evidence="1" type="ORF">CONLIGDRAFT_686818</name>
</gene>
<evidence type="ECO:0000313" key="1">
    <source>
        <dbReference type="EMBL" id="OIW23372.1"/>
    </source>
</evidence>
<accession>A0A1J7J2J1</accession>
<organism evidence="1 2">
    <name type="scientific">Coniochaeta ligniaria NRRL 30616</name>
    <dbReference type="NCBI Taxonomy" id="1408157"/>
    <lineage>
        <taxon>Eukaryota</taxon>
        <taxon>Fungi</taxon>
        <taxon>Dikarya</taxon>
        <taxon>Ascomycota</taxon>
        <taxon>Pezizomycotina</taxon>
        <taxon>Sordariomycetes</taxon>
        <taxon>Sordariomycetidae</taxon>
        <taxon>Coniochaetales</taxon>
        <taxon>Coniochaetaceae</taxon>
        <taxon>Coniochaeta</taxon>
    </lineage>
</organism>
<proteinExistence type="predicted"/>
<name>A0A1J7J2J1_9PEZI</name>
<keyword evidence="2" id="KW-1185">Reference proteome</keyword>
<reference evidence="1 2" key="1">
    <citation type="submission" date="2016-10" db="EMBL/GenBank/DDBJ databases">
        <title>Draft genome sequence of Coniochaeta ligniaria NRRL30616, a lignocellulolytic fungus for bioabatement of inhibitors in plant biomass hydrolysates.</title>
        <authorList>
            <consortium name="DOE Joint Genome Institute"/>
            <person name="Jimenez D.J."/>
            <person name="Hector R.E."/>
            <person name="Riley R."/>
            <person name="Sun H."/>
            <person name="Grigoriev I.V."/>
            <person name="Van Elsas J.D."/>
            <person name="Nichols N.N."/>
        </authorList>
    </citation>
    <scope>NUCLEOTIDE SEQUENCE [LARGE SCALE GENOMIC DNA]</scope>
    <source>
        <strain evidence="1 2">NRRL 30616</strain>
    </source>
</reference>
<dbReference type="InParanoid" id="A0A1J7J2J1"/>
<dbReference type="AlphaFoldDB" id="A0A1J7J2J1"/>
<protein>
    <submittedName>
        <fullName evidence="1">Uncharacterized protein</fullName>
    </submittedName>
</protein>
<sequence>MDAGFTLVYSFHNGGNNKSLEARRLRKLLATLLAVALKAEKEKLVWVLAPLVQEDGGPSPPQPTSP</sequence>
<evidence type="ECO:0000313" key="2">
    <source>
        <dbReference type="Proteomes" id="UP000182658"/>
    </source>
</evidence>